<feature type="coiled-coil region" evidence="1">
    <location>
        <begin position="228"/>
        <end position="287"/>
    </location>
</feature>
<reference evidence="2 3" key="1">
    <citation type="submission" date="2019-10" db="EMBL/GenBank/DDBJ databases">
        <authorList>
            <person name="Karimi E."/>
        </authorList>
    </citation>
    <scope>NUCLEOTIDE SEQUENCE [LARGE SCALE GENOMIC DNA]</scope>
    <source>
        <strain evidence="2">Exiguobacterium sp. 9Y</strain>
    </source>
</reference>
<accession>A0A653IFS6</accession>
<dbReference type="RefSeq" id="WP_159173859.1">
    <property type="nucleotide sequence ID" value="NZ_LR732312.1"/>
</dbReference>
<dbReference type="GO" id="GO:0008168">
    <property type="term" value="F:methyltransferase activity"/>
    <property type="evidence" value="ECO:0007669"/>
    <property type="project" value="UniProtKB-KW"/>
</dbReference>
<keyword evidence="3" id="KW-1185">Reference proteome</keyword>
<keyword evidence="1" id="KW-0175">Coiled coil</keyword>
<evidence type="ECO:0000313" key="2">
    <source>
        <dbReference type="EMBL" id="VWX38060.1"/>
    </source>
</evidence>
<keyword evidence="2" id="KW-0489">Methyltransferase</keyword>
<dbReference type="GO" id="GO:0032259">
    <property type="term" value="P:methylation"/>
    <property type="evidence" value="ECO:0007669"/>
    <property type="project" value="UniProtKB-KW"/>
</dbReference>
<gene>
    <name evidence="2" type="ORF">EXIGUO9Y_360337</name>
</gene>
<sequence>MTSTAGMKRPKDQVRAAYYDQLGVAFGKKVRARIHWIVREAKGEDILDVGCSGGLVPILLGREGKRVTGIDVSPEAIAEATSALKEEAASVQSVVMFSETNIMSFSANRQFDTVLMTEVLEHIGEPERVIQQAYTLVKPGGRLVVTVPFGVNDYADHKRTYYLKRLIEQLTPYGTIEKIERFDKWLGVTLVVQEHVQPGRMLSAEEVDWLEESFEFVERMHLAEVVRLKQVNKRLEQKTQHVAEIELRIVEQSNEQVKLEQQVSEINQQLEQLAQQYTLVLKRYEEALVSNMEVLEANEAWKSKYRSLANSKLGKVIVRYWKFRRKLSRRLARRR</sequence>
<dbReference type="InterPro" id="IPR029063">
    <property type="entry name" value="SAM-dependent_MTases_sf"/>
</dbReference>
<dbReference type="Pfam" id="PF13489">
    <property type="entry name" value="Methyltransf_23"/>
    <property type="match status" value="1"/>
</dbReference>
<dbReference type="CDD" id="cd02440">
    <property type="entry name" value="AdoMet_MTases"/>
    <property type="match status" value="1"/>
</dbReference>
<dbReference type="Proteomes" id="UP000439752">
    <property type="component" value="Unassembled WGS sequence"/>
</dbReference>
<dbReference type="EMBL" id="CABWKQ010000030">
    <property type="protein sequence ID" value="VWX38060.1"/>
    <property type="molecule type" value="Genomic_DNA"/>
</dbReference>
<evidence type="ECO:0000313" key="3">
    <source>
        <dbReference type="Proteomes" id="UP000439752"/>
    </source>
</evidence>
<proteinExistence type="predicted"/>
<name>A0A653IFS6_9BACL</name>
<evidence type="ECO:0000256" key="1">
    <source>
        <dbReference type="SAM" id="Coils"/>
    </source>
</evidence>
<keyword evidence="2" id="KW-0808">Transferase</keyword>
<dbReference type="AlphaFoldDB" id="A0A653IFS6"/>
<dbReference type="PANTHER" id="PTHR43861">
    <property type="entry name" value="TRANS-ACONITATE 2-METHYLTRANSFERASE-RELATED"/>
    <property type="match status" value="1"/>
</dbReference>
<dbReference type="Gene3D" id="3.40.50.150">
    <property type="entry name" value="Vaccinia Virus protein VP39"/>
    <property type="match status" value="1"/>
</dbReference>
<organism evidence="2 3">
    <name type="scientific">Exiguobacterium oxidotolerans</name>
    <dbReference type="NCBI Taxonomy" id="223958"/>
    <lineage>
        <taxon>Bacteria</taxon>
        <taxon>Bacillati</taxon>
        <taxon>Bacillota</taxon>
        <taxon>Bacilli</taxon>
        <taxon>Bacillales</taxon>
        <taxon>Bacillales Family XII. Incertae Sedis</taxon>
        <taxon>Exiguobacterium</taxon>
    </lineage>
</organism>
<dbReference type="SUPFAM" id="SSF53335">
    <property type="entry name" value="S-adenosyl-L-methionine-dependent methyltransferases"/>
    <property type="match status" value="1"/>
</dbReference>
<protein>
    <submittedName>
        <fullName evidence="2">Methyltransferase type 11</fullName>
    </submittedName>
</protein>